<feature type="transmembrane region" description="Helical" evidence="6">
    <location>
        <begin position="176"/>
        <end position="196"/>
    </location>
</feature>
<organism evidence="7 8">
    <name type="scientific">Microbacterium schleiferi</name>
    <dbReference type="NCBI Taxonomy" id="69362"/>
    <lineage>
        <taxon>Bacteria</taxon>
        <taxon>Bacillati</taxon>
        <taxon>Actinomycetota</taxon>
        <taxon>Actinomycetes</taxon>
        <taxon>Micrococcales</taxon>
        <taxon>Microbacteriaceae</taxon>
        <taxon>Microbacterium</taxon>
    </lineage>
</organism>
<evidence type="ECO:0000256" key="6">
    <source>
        <dbReference type="SAM" id="Phobius"/>
    </source>
</evidence>
<dbReference type="RefSeq" id="WP_195693475.1">
    <property type="nucleotide sequence ID" value="NZ_CP064760.1"/>
</dbReference>
<dbReference type="GO" id="GO:0016787">
    <property type="term" value="F:hydrolase activity"/>
    <property type="evidence" value="ECO:0007669"/>
    <property type="project" value="TreeGrafter"/>
</dbReference>
<evidence type="ECO:0000313" key="8">
    <source>
        <dbReference type="Proteomes" id="UP000594480"/>
    </source>
</evidence>
<dbReference type="KEGG" id="msf:IT882_05360"/>
<dbReference type="InterPro" id="IPR012506">
    <property type="entry name" value="TMEM86B-like"/>
</dbReference>
<dbReference type="GO" id="GO:0016020">
    <property type="term" value="C:membrane"/>
    <property type="evidence" value="ECO:0007669"/>
    <property type="project" value="UniProtKB-SubCell"/>
</dbReference>
<dbReference type="Pfam" id="PF07947">
    <property type="entry name" value="YhhN"/>
    <property type="match status" value="1"/>
</dbReference>
<keyword evidence="4 6" id="KW-1133">Transmembrane helix</keyword>
<name>A0A7S8MZC8_9MICO</name>
<dbReference type="PANTHER" id="PTHR31885:SF6">
    <property type="entry name" value="GH04784P"/>
    <property type="match status" value="1"/>
</dbReference>
<evidence type="ECO:0000256" key="4">
    <source>
        <dbReference type="ARBA" id="ARBA00022989"/>
    </source>
</evidence>
<feature type="transmembrane region" description="Helical" evidence="6">
    <location>
        <begin position="129"/>
        <end position="146"/>
    </location>
</feature>
<dbReference type="Proteomes" id="UP000594480">
    <property type="component" value="Chromosome"/>
</dbReference>
<feature type="transmembrane region" description="Helical" evidence="6">
    <location>
        <begin position="152"/>
        <end position="169"/>
    </location>
</feature>
<feature type="transmembrane region" description="Helical" evidence="6">
    <location>
        <begin position="102"/>
        <end position="122"/>
    </location>
</feature>
<reference evidence="7 8" key="1">
    <citation type="submission" date="2020-11" db="EMBL/GenBank/DDBJ databases">
        <title>Amino acid is mineralized and recycled by bacteria in oceanic microbiome.</title>
        <authorList>
            <person name="Zheng L.Y."/>
        </authorList>
    </citation>
    <scope>NUCLEOTIDE SEQUENCE [LARGE SCALE GENOMIC DNA]</scope>
    <source>
        <strain evidence="7 8">A32-1</strain>
    </source>
</reference>
<accession>A0A7S8MZC8</accession>
<keyword evidence="3 6" id="KW-0812">Transmembrane</keyword>
<evidence type="ECO:0000256" key="2">
    <source>
        <dbReference type="ARBA" id="ARBA00007375"/>
    </source>
</evidence>
<feature type="transmembrane region" description="Helical" evidence="6">
    <location>
        <begin position="208"/>
        <end position="227"/>
    </location>
</feature>
<protein>
    <submittedName>
        <fullName evidence="7">Lysoplasmalogenase</fullName>
    </submittedName>
</protein>
<comment type="similarity">
    <text evidence="2">Belongs to the TMEM86 family.</text>
</comment>
<feature type="transmembrane region" description="Helical" evidence="6">
    <location>
        <begin position="19"/>
        <end position="41"/>
    </location>
</feature>
<evidence type="ECO:0000313" key="7">
    <source>
        <dbReference type="EMBL" id="QPE05458.1"/>
    </source>
</evidence>
<dbReference type="EMBL" id="CP064760">
    <property type="protein sequence ID" value="QPE05458.1"/>
    <property type="molecule type" value="Genomic_DNA"/>
</dbReference>
<comment type="subcellular location">
    <subcellularLocation>
        <location evidence="1">Membrane</location>
        <topology evidence="1">Multi-pass membrane protein</topology>
    </subcellularLocation>
</comment>
<keyword evidence="5 6" id="KW-0472">Membrane</keyword>
<keyword evidence="8" id="KW-1185">Reference proteome</keyword>
<evidence type="ECO:0000256" key="3">
    <source>
        <dbReference type="ARBA" id="ARBA00022692"/>
    </source>
</evidence>
<proteinExistence type="inferred from homology"/>
<dbReference type="PANTHER" id="PTHR31885">
    <property type="entry name" value="GH04784P"/>
    <property type="match status" value="1"/>
</dbReference>
<evidence type="ECO:0000256" key="1">
    <source>
        <dbReference type="ARBA" id="ARBA00004141"/>
    </source>
</evidence>
<sequence length="239" mass="25588">MTTDAATTRVAASALSPRWWWGFLPYVAVSLVHVTAILSGWDAASEATKLALMPLLVVAVLWGGRGSQWGPPYTLLFVALALSWLGDGAATFFPFLDDELPAMLACFGLAHIAYIVLFWRFLSVRKLPWWSAVYAVWWIVLVVYLWPTLGGLALAVAAYGLVLGGTAALSTRCHPAIAWGGAFFLISDTVLAFRLFLPETMPSGSSALIMITYTLGQGLIAAGAVVATHAARAARESTV</sequence>
<evidence type="ECO:0000256" key="5">
    <source>
        <dbReference type="ARBA" id="ARBA00023136"/>
    </source>
</evidence>
<dbReference type="AlphaFoldDB" id="A0A7S8MZC8"/>
<feature type="transmembrane region" description="Helical" evidence="6">
    <location>
        <begin position="75"/>
        <end position="96"/>
    </location>
</feature>
<feature type="transmembrane region" description="Helical" evidence="6">
    <location>
        <begin position="47"/>
        <end position="63"/>
    </location>
</feature>
<gene>
    <name evidence="7" type="ORF">IT882_05360</name>
</gene>